<dbReference type="RefSeq" id="WP_110572062.1">
    <property type="nucleotide sequence ID" value="NZ_PIPV01000001.1"/>
</dbReference>
<comment type="caution">
    <text evidence="3">The sequence shown here is derived from an EMBL/GenBank/DDBJ whole genome shotgun (WGS) entry which is preliminary data.</text>
</comment>
<reference evidence="4" key="1">
    <citation type="journal article" date="2018" name="Front. Microbiol.">
        <title>Genome-Based Analysis Reveals the Taxonomy and Diversity of the Family Idiomarinaceae.</title>
        <authorList>
            <person name="Liu Y."/>
            <person name="Lai Q."/>
            <person name="Shao Z."/>
        </authorList>
    </citation>
    <scope>NUCLEOTIDE SEQUENCE [LARGE SCALE GENOMIC DNA]</scope>
    <source>
        <strain evidence="4">F23</strain>
    </source>
</reference>
<proteinExistence type="predicted"/>
<dbReference type="Pfam" id="PF04076">
    <property type="entry name" value="BOF"/>
    <property type="match status" value="1"/>
</dbReference>
<dbReference type="PANTHER" id="PTHR36571:SF1">
    <property type="entry name" value="PROTEIN YGIW"/>
    <property type="match status" value="1"/>
</dbReference>
<evidence type="ECO:0000313" key="3">
    <source>
        <dbReference type="EMBL" id="RUO58089.1"/>
    </source>
</evidence>
<keyword evidence="4" id="KW-1185">Reference proteome</keyword>
<name>A0A432YAT5_9GAMM</name>
<dbReference type="PANTHER" id="PTHR36571">
    <property type="entry name" value="PROTEIN YGIW"/>
    <property type="match status" value="1"/>
</dbReference>
<evidence type="ECO:0000313" key="4">
    <source>
        <dbReference type="Proteomes" id="UP000287330"/>
    </source>
</evidence>
<evidence type="ECO:0000256" key="1">
    <source>
        <dbReference type="ARBA" id="ARBA00022729"/>
    </source>
</evidence>
<gene>
    <name evidence="3" type="ORF">CWE25_00355</name>
</gene>
<dbReference type="AlphaFoldDB" id="A0A432YAT5"/>
<feature type="chain" id="PRO_5019336475" evidence="2">
    <location>
        <begin position="21"/>
        <end position="118"/>
    </location>
</feature>
<dbReference type="EMBL" id="PIPV01000001">
    <property type="protein sequence ID" value="RUO58089.1"/>
    <property type="molecule type" value="Genomic_DNA"/>
</dbReference>
<dbReference type="NCBIfam" id="NF033674">
    <property type="entry name" value="stress_OB_fold"/>
    <property type="match status" value="1"/>
</dbReference>
<dbReference type="Proteomes" id="UP000287330">
    <property type="component" value="Unassembled WGS sequence"/>
</dbReference>
<keyword evidence="1 2" id="KW-0732">Signal</keyword>
<sequence>MKQSILVVLLTAAVSLSTVAAAQYVGATEAQYTNLAKLLETGQDDDYVQLEGQLIKKVGSEKYIFTDGHQEVRVEIDSENFPSQPFDENATIQIQGEFEKEFMESPEIDVDVVTIVKQ</sequence>
<protein>
    <submittedName>
        <fullName evidence="3">Uncharacterized protein</fullName>
    </submittedName>
</protein>
<organism evidence="3 4">
    <name type="scientific">Idiomarina fontislapidosi</name>
    <dbReference type="NCBI Taxonomy" id="263723"/>
    <lineage>
        <taxon>Bacteria</taxon>
        <taxon>Pseudomonadati</taxon>
        <taxon>Pseudomonadota</taxon>
        <taxon>Gammaproteobacteria</taxon>
        <taxon>Alteromonadales</taxon>
        <taxon>Idiomarinaceae</taxon>
        <taxon>Idiomarina</taxon>
    </lineage>
</organism>
<dbReference type="OrthoDB" id="6650354at2"/>
<dbReference type="SUPFAM" id="SSF101756">
    <property type="entry name" value="Hypothetical protein YgiW"/>
    <property type="match status" value="1"/>
</dbReference>
<evidence type="ECO:0000256" key="2">
    <source>
        <dbReference type="SAM" id="SignalP"/>
    </source>
</evidence>
<dbReference type="InterPro" id="IPR036700">
    <property type="entry name" value="BOBF_sf"/>
</dbReference>
<dbReference type="InterPro" id="IPR005220">
    <property type="entry name" value="CarO-like"/>
</dbReference>
<feature type="signal peptide" evidence="2">
    <location>
        <begin position="1"/>
        <end position="20"/>
    </location>
</feature>
<accession>A0A432YAT5</accession>
<dbReference type="Gene3D" id="2.40.50.200">
    <property type="entry name" value="Bacterial OB-fold"/>
    <property type="match status" value="1"/>
</dbReference>